<dbReference type="InterPro" id="IPR036179">
    <property type="entry name" value="Ig-like_dom_sf"/>
</dbReference>
<evidence type="ECO:0000256" key="1">
    <source>
        <dbReference type="SAM" id="Phobius"/>
    </source>
</evidence>
<feature type="transmembrane region" description="Helical" evidence="1">
    <location>
        <begin position="68"/>
        <end position="86"/>
    </location>
</feature>
<evidence type="ECO:0000259" key="2">
    <source>
        <dbReference type="Pfam" id="PF07686"/>
    </source>
</evidence>
<keyword evidence="1" id="KW-1133">Transmembrane helix</keyword>
<protein>
    <recommendedName>
        <fullName evidence="2">Immunoglobulin V-set domain-containing protein</fullName>
    </recommendedName>
</protein>
<gene>
    <name evidence="3" type="ORF">EXN66_Car014004</name>
</gene>
<feature type="domain" description="Immunoglobulin V-set" evidence="2">
    <location>
        <begin position="3"/>
        <end position="44"/>
    </location>
</feature>
<accession>A0A6G1Q7L9</accession>
<reference evidence="4" key="2">
    <citation type="submission" date="2019-02" db="EMBL/GenBank/DDBJ databases">
        <title>Opniocepnalus argus Var Kimnra genome.</title>
        <authorList>
            <person name="Zhou C."/>
            <person name="Xiao S."/>
        </authorList>
    </citation>
    <scope>NUCLEOTIDE SEQUENCE [LARGE SCALE GENOMIC DNA]</scope>
</reference>
<proteinExistence type="predicted"/>
<dbReference type="InterPro" id="IPR013106">
    <property type="entry name" value="Ig_V-set"/>
</dbReference>
<keyword evidence="1" id="KW-0472">Membrane</keyword>
<organism evidence="3 4">
    <name type="scientific">Channa argus</name>
    <name type="common">Northern snakehead</name>
    <name type="synonym">Ophicephalus argus</name>
    <dbReference type="NCBI Taxonomy" id="215402"/>
    <lineage>
        <taxon>Eukaryota</taxon>
        <taxon>Metazoa</taxon>
        <taxon>Chordata</taxon>
        <taxon>Craniata</taxon>
        <taxon>Vertebrata</taxon>
        <taxon>Euteleostomi</taxon>
        <taxon>Actinopterygii</taxon>
        <taxon>Neopterygii</taxon>
        <taxon>Teleostei</taxon>
        <taxon>Neoteleostei</taxon>
        <taxon>Acanthomorphata</taxon>
        <taxon>Anabantaria</taxon>
        <taxon>Anabantiformes</taxon>
        <taxon>Channoidei</taxon>
        <taxon>Channidae</taxon>
        <taxon>Channa</taxon>
    </lineage>
</organism>
<dbReference type="AlphaFoldDB" id="A0A6G1Q7L9"/>
<dbReference type="InterPro" id="IPR013783">
    <property type="entry name" value="Ig-like_fold"/>
</dbReference>
<evidence type="ECO:0000313" key="3">
    <source>
        <dbReference type="EMBL" id="KAF3698323.1"/>
    </source>
</evidence>
<reference evidence="3 4" key="1">
    <citation type="submission" date="2019-02" db="EMBL/GenBank/DDBJ databases">
        <title>Opniocepnalus argus genome.</title>
        <authorList>
            <person name="Zhou C."/>
            <person name="Xiao S."/>
        </authorList>
    </citation>
    <scope>NUCLEOTIDE SEQUENCE [LARGE SCALE GENOMIC DNA]</scope>
    <source>
        <strain evidence="3">OARG1902GOOAL</strain>
        <tissue evidence="3">Muscle</tissue>
    </source>
</reference>
<dbReference type="Gene3D" id="2.60.40.10">
    <property type="entry name" value="Immunoglobulins"/>
    <property type="match status" value="1"/>
</dbReference>
<dbReference type="EMBL" id="CM015724">
    <property type="protein sequence ID" value="KAF3698323.1"/>
    <property type="molecule type" value="Genomic_DNA"/>
</dbReference>
<keyword evidence="4" id="KW-1185">Reference proteome</keyword>
<evidence type="ECO:0000313" key="4">
    <source>
        <dbReference type="Proteomes" id="UP000503349"/>
    </source>
</evidence>
<dbReference type="Pfam" id="PF07686">
    <property type="entry name" value="V-set"/>
    <property type="match status" value="1"/>
</dbReference>
<name>A0A6G1Q7L9_CHAAH</name>
<sequence length="87" mass="9132">MKDGDVSVTLTNVTVNDTGTYECYVRNSNTPPPPQFITSINLTIRASGGGAGDISDGGDKAAGNKRGYVAPLISLLLLLLLFVSIIY</sequence>
<dbReference type="Proteomes" id="UP000503349">
    <property type="component" value="Chromosome 13"/>
</dbReference>
<keyword evidence="1" id="KW-0812">Transmembrane</keyword>
<dbReference type="SUPFAM" id="SSF48726">
    <property type="entry name" value="Immunoglobulin"/>
    <property type="match status" value="1"/>
</dbReference>